<comment type="caution">
    <text evidence="1">The sequence shown here is derived from an EMBL/GenBank/DDBJ whole genome shotgun (WGS) entry which is preliminary data.</text>
</comment>
<gene>
    <name evidence="1" type="ORF">EV189_2599</name>
</gene>
<reference evidence="1 2" key="1">
    <citation type="submission" date="2019-02" db="EMBL/GenBank/DDBJ databases">
        <title>Genomic Encyclopedia of Type Strains, Phase IV (KMG-IV): sequencing the most valuable type-strain genomes for metagenomic binning, comparative biology and taxonomic classification.</title>
        <authorList>
            <person name="Goeker M."/>
        </authorList>
    </citation>
    <scope>NUCLEOTIDE SEQUENCE [LARGE SCALE GENOMIC DNA]</scope>
    <source>
        <strain evidence="1 2">DSM 45622</strain>
    </source>
</reference>
<name>A0A4Q7NPF8_9ACTN</name>
<dbReference type="Proteomes" id="UP000293638">
    <property type="component" value="Unassembled WGS sequence"/>
</dbReference>
<dbReference type="SUPFAM" id="SSF54690">
    <property type="entry name" value="Molybdopterin synthase subunit MoaE"/>
    <property type="match status" value="1"/>
</dbReference>
<dbReference type="EMBL" id="SGXD01000003">
    <property type="protein sequence ID" value="RZS87175.1"/>
    <property type="molecule type" value="Genomic_DNA"/>
</dbReference>
<protein>
    <submittedName>
        <fullName evidence="1">Molybdopterin synthase catalytic subunit</fullName>
    </submittedName>
</protein>
<dbReference type="GO" id="GO:0006777">
    <property type="term" value="P:Mo-molybdopterin cofactor biosynthetic process"/>
    <property type="evidence" value="ECO:0007669"/>
    <property type="project" value="InterPro"/>
</dbReference>
<accession>A0A4Q7NPF8</accession>
<sequence length="142" mass="14810">MSAAGAVRLVDVRESALDVEEVRGAVADEQAGGVVVFVGAVRDADGGKGVRGLAYTAHPSAVDALREVAEEVATGEVVAVAVVHRTGELGLGDLALVAAVSAVHRGEAFAACERLVDELKRRVPIWKHQRFTDGTEEWVGSP</sequence>
<dbReference type="AlphaFoldDB" id="A0A4Q7NPF8"/>
<dbReference type="InterPro" id="IPR003448">
    <property type="entry name" value="Mopterin_biosynth_MoaE"/>
</dbReference>
<dbReference type="CDD" id="cd00756">
    <property type="entry name" value="MoaE"/>
    <property type="match status" value="1"/>
</dbReference>
<keyword evidence="2" id="KW-1185">Reference proteome</keyword>
<organism evidence="1 2">
    <name type="scientific">Motilibacter rhizosphaerae</name>
    <dbReference type="NCBI Taxonomy" id="598652"/>
    <lineage>
        <taxon>Bacteria</taxon>
        <taxon>Bacillati</taxon>
        <taxon>Actinomycetota</taxon>
        <taxon>Actinomycetes</taxon>
        <taxon>Motilibacterales</taxon>
        <taxon>Motilibacteraceae</taxon>
        <taxon>Motilibacter</taxon>
    </lineage>
</organism>
<dbReference type="Gene3D" id="3.90.1170.40">
    <property type="entry name" value="Molybdopterin biosynthesis MoaE subunit"/>
    <property type="match status" value="1"/>
</dbReference>
<evidence type="ECO:0000313" key="1">
    <source>
        <dbReference type="EMBL" id="RZS87175.1"/>
    </source>
</evidence>
<dbReference type="Pfam" id="PF02391">
    <property type="entry name" value="MoaE"/>
    <property type="match status" value="1"/>
</dbReference>
<dbReference type="InterPro" id="IPR036563">
    <property type="entry name" value="MoaE_sf"/>
</dbReference>
<evidence type="ECO:0000313" key="2">
    <source>
        <dbReference type="Proteomes" id="UP000293638"/>
    </source>
</evidence>
<dbReference type="PANTHER" id="PTHR23404">
    <property type="entry name" value="MOLYBDOPTERIN SYNTHASE RELATED"/>
    <property type="match status" value="1"/>
</dbReference>
<proteinExistence type="predicted"/>
<dbReference type="RefSeq" id="WP_231116356.1">
    <property type="nucleotide sequence ID" value="NZ_SGXD01000003.1"/>
</dbReference>